<keyword evidence="5" id="KW-0811">Translocation</keyword>
<feature type="transmembrane region" description="Helical" evidence="5">
    <location>
        <begin position="172"/>
        <end position="192"/>
    </location>
</feature>
<comment type="caution">
    <text evidence="5">Lacks conserved residue(s) required for the propagation of feature annotation.</text>
</comment>
<dbReference type="HAMAP" id="MF_00902">
    <property type="entry name" value="TatC"/>
    <property type="match status" value="1"/>
</dbReference>
<evidence type="ECO:0000256" key="2">
    <source>
        <dbReference type="ARBA" id="ARBA00022692"/>
    </source>
</evidence>
<evidence type="ECO:0000256" key="4">
    <source>
        <dbReference type="ARBA" id="ARBA00023136"/>
    </source>
</evidence>
<evidence type="ECO:0000313" key="8">
    <source>
        <dbReference type="Proteomes" id="UP000532373"/>
    </source>
</evidence>
<sequence>MSAEDDEIEKSSAPLMEHLIELRTRLMWSIGGFFIAFLVCFFFAKQLFNLLVIPFKWATDWAGLDPHKVELIYTAPQEFFFTQIKLAMFGGLVIAFPVIAAQIYKFVAPGLYKNERAAFLPFLIASPVLFLLGASLVYFFFTPMVMWFFLAMQQAGTDDQVQISLLPKVSEYLSLIMTLIFSFGLVFQLPVVTTLMARVGMVSSQGLADKRKWAIVIAFVVAAVLTPPDPVSQIGLALPTILLYEISIWTARMIEKKREQERVAREKQDADESAAEEQSQAASSSLEGTGSGTNAS</sequence>
<comment type="similarity">
    <text evidence="5">Belongs to the TatC family.</text>
</comment>
<comment type="subunit">
    <text evidence="5">The Tat system comprises two distinct complexes: a TatABC complex, containing multiple copies of TatA, TatB and TatC subunits, and a separate TatA complex, containing only TatA subunits. Substrates initially bind to the TatABC complex, which probably triggers association of the separate TatA complex to form the active translocon.</text>
</comment>
<dbReference type="PANTHER" id="PTHR30371">
    <property type="entry name" value="SEC-INDEPENDENT PROTEIN TRANSLOCASE PROTEIN TATC"/>
    <property type="match status" value="1"/>
</dbReference>
<keyword evidence="2 5" id="KW-0812">Transmembrane</keyword>
<feature type="transmembrane region" description="Helical" evidence="5">
    <location>
        <begin position="213"/>
        <end position="228"/>
    </location>
</feature>
<evidence type="ECO:0000256" key="5">
    <source>
        <dbReference type="HAMAP-Rule" id="MF_00902"/>
    </source>
</evidence>
<name>A0A8E1WFN3_9HYPH</name>
<dbReference type="NCBIfam" id="TIGR00945">
    <property type="entry name" value="tatC"/>
    <property type="match status" value="1"/>
</dbReference>
<keyword evidence="5" id="KW-0813">Transport</keyword>
<keyword evidence="5" id="KW-1003">Cell membrane</keyword>
<feature type="compositionally biased region" description="Basic and acidic residues" evidence="6">
    <location>
        <begin position="260"/>
        <end position="270"/>
    </location>
</feature>
<proteinExistence type="inferred from homology"/>
<evidence type="ECO:0000256" key="1">
    <source>
        <dbReference type="ARBA" id="ARBA00004141"/>
    </source>
</evidence>
<feature type="transmembrane region" description="Helical" evidence="5">
    <location>
        <begin position="86"/>
        <end position="107"/>
    </location>
</feature>
<feature type="compositionally biased region" description="Low complexity" evidence="6">
    <location>
        <begin position="276"/>
        <end position="285"/>
    </location>
</feature>
<protein>
    <recommendedName>
        <fullName evidence="5">Sec-independent protein translocase protein TatC</fullName>
    </recommendedName>
</protein>
<dbReference type="GO" id="GO:0033281">
    <property type="term" value="C:TAT protein transport complex"/>
    <property type="evidence" value="ECO:0007669"/>
    <property type="project" value="UniProtKB-UniRule"/>
</dbReference>
<feature type="transmembrane region" description="Helical" evidence="5">
    <location>
        <begin position="119"/>
        <end position="152"/>
    </location>
</feature>
<dbReference type="InterPro" id="IPR019820">
    <property type="entry name" value="Sec-indep_translocase_CS"/>
</dbReference>
<feature type="compositionally biased region" description="Polar residues" evidence="6">
    <location>
        <begin position="286"/>
        <end position="296"/>
    </location>
</feature>
<dbReference type="EMBL" id="JACHGI010000003">
    <property type="protein sequence ID" value="MBB6466676.1"/>
    <property type="molecule type" value="Genomic_DNA"/>
</dbReference>
<evidence type="ECO:0000313" key="7">
    <source>
        <dbReference type="EMBL" id="MBB6466676.1"/>
    </source>
</evidence>
<evidence type="ECO:0000256" key="3">
    <source>
        <dbReference type="ARBA" id="ARBA00022989"/>
    </source>
</evidence>
<gene>
    <name evidence="5" type="primary">tatC</name>
    <name evidence="7" type="ORF">HNQ96_002541</name>
</gene>
<dbReference type="AlphaFoldDB" id="A0A8E1WFN3"/>
<feature type="transmembrane region" description="Helical" evidence="5">
    <location>
        <begin position="26"/>
        <end position="44"/>
    </location>
</feature>
<dbReference type="PRINTS" id="PR01840">
    <property type="entry name" value="TATCFAMILY"/>
</dbReference>
<dbReference type="InterPro" id="IPR002033">
    <property type="entry name" value="TatC"/>
</dbReference>
<evidence type="ECO:0000256" key="6">
    <source>
        <dbReference type="SAM" id="MobiDB-lite"/>
    </source>
</evidence>
<comment type="caution">
    <text evidence="7">The sequence shown here is derived from an EMBL/GenBank/DDBJ whole genome shotgun (WGS) entry which is preliminary data.</text>
</comment>
<keyword evidence="4 5" id="KW-0472">Membrane</keyword>
<comment type="subcellular location">
    <subcellularLocation>
        <location evidence="5">Cell membrane</location>
        <topology evidence="5">Multi-pass membrane protein</topology>
    </subcellularLocation>
    <subcellularLocation>
        <location evidence="1">Membrane</location>
        <topology evidence="1">Multi-pass membrane protein</topology>
    </subcellularLocation>
</comment>
<keyword evidence="3 5" id="KW-1133">Transmembrane helix</keyword>
<dbReference type="GO" id="GO:0009977">
    <property type="term" value="F:proton motive force dependent protein transmembrane transporter activity"/>
    <property type="evidence" value="ECO:0007669"/>
    <property type="project" value="TreeGrafter"/>
</dbReference>
<dbReference type="GO" id="GO:0065002">
    <property type="term" value="P:intracellular protein transmembrane transport"/>
    <property type="evidence" value="ECO:0007669"/>
    <property type="project" value="TreeGrafter"/>
</dbReference>
<comment type="function">
    <text evidence="5">Part of the twin-arginine translocation (Tat) system that transports large folded proteins containing a characteristic twin-arginine motif in their signal peptide across membranes. Together with TatB, TatC is part of a receptor directly interacting with Tat signal peptides.</text>
</comment>
<dbReference type="PANTHER" id="PTHR30371:SF0">
    <property type="entry name" value="SEC-INDEPENDENT PROTEIN TRANSLOCASE PROTEIN TATC, CHLOROPLASTIC-RELATED"/>
    <property type="match status" value="1"/>
</dbReference>
<dbReference type="GO" id="GO:0043953">
    <property type="term" value="P:protein transport by the Tat complex"/>
    <property type="evidence" value="ECO:0007669"/>
    <property type="project" value="UniProtKB-UniRule"/>
</dbReference>
<dbReference type="Proteomes" id="UP000532373">
    <property type="component" value="Unassembled WGS sequence"/>
</dbReference>
<feature type="region of interest" description="Disordered" evidence="6">
    <location>
        <begin position="260"/>
        <end position="296"/>
    </location>
</feature>
<reference evidence="7 8" key="1">
    <citation type="submission" date="2020-08" db="EMBL/GenBank/DDBJ databases">
        <title>Genomic Encyclopedia of Type Strains, Phase IV (KMG-IV): sequencing the most valuable type-strain genomes for metagenomic binning, comparative biology and taxonomic classification.</title>
        <authorList>
            <person name="Goeker M."/>
        </authorList>
    </citation>
    <scope>NUCLEOTIDE SEQUENCE [LARGE SCALE GENOMIC DNA]</scope>
    <source>
        <strain evidence="7 8">DSM 17454</strain>
    </source>
</reference>
<dbReference type="PROSITE" id="PS01218">
    <property type="entry name" value="TATC"/>
    <property type="match status" value="1"/>
</dbReference>
<keyword evidence="5" id="KW-0653">Protein transport</keyword>
<organism evidence="7 8">
    <name type="scientific">Aminobacter carboxidus</name>
    <dbReference type="NCBI Taxonomy" id="376165"/>
    <lineage>
        <taxon>Bacteria</taxon>
        <taxon>Pseudomonadati</taxon>
        <taxon>Pseudomonadota</taxon>
        <taxon>Alphaproteobacteria</taxon>
        <taxon>Hyphomicrobiales</taxon>
        <taxon>Phyllobacteriaceae</taxon>
        <taxon>Aminobacter</taxon>
    </lineage>
</organism>
<accession>A0A8E1WFN3</accession>
<dbReference type="Pfam" id="PF00902">
    <property type="entry name" value="TatC"/>
    <property type="match status" value="1"/>
</dbReference>